<evidence type="ECO:0000313" key="2">
    <source>
        <dbReference type="Proteomes" id="UP001085076"/>
    </source>
</evidence>
<dbReference type="PANTHER" id="PTHR36037:SF1">
    <property type="entry name" value="RNA-DIRECTED DNA POLYMERASE (REVERSE TRANSCRIPTASE)-RELATED FAMILY PROTEIN"/>
    <property type="match status" value="1"/>
</dbReference>
<sequence length="177" mass="19572">MVLGLGTGSTAVHALDCIGDLLRRGSSTDSDPSEQNVLYDSDPSPITLKFLRFFPGASVEAIGQIEELLSEVRVIEFKGNHIRLLLKTPIPSLDILPLQYNSASFIEPAVVDHELMIEVLENNLEPMNLKRYMSELKERIARDGDPTKLPEAPVAPVVQDSKEGIIILTDFILQNHV</sequence>
<reference evidence="1" key="2">
    <citation type="journal article" date="2022" name="Hortic Res">
        <title>The genome of Dioscorea zingiberensis sheds light on the biosynthesis, origin and evolution of the medicinally important diosgenin saponins.</title>
        <authorList>
            <person name="Li Y."/>
            <person name="Tan C."/>
            <person name="Li Z."/>
            <person name="Guo J."/>
            <person name="Li S."/>
            <person name="Chen X."/>
            <person name="Wang C."/>
            <person name="Dai X."/>
            <person name="Yang H."/>
            <person name="Song W."/>
            <person name="Hou L."/>
            <person name="Xu J."/>
            <person name="Tong Z."/>
            <person name="Xu A."/>
            <person name="Yuan X."/>
            <person name="Wang W."/>
            <person name="Yang Q."/>
            <person name="Chen L."/>
            <person name="Sun Z."/>
            <person name="Wang K."/>
            <person name="Pan B."/>
            <person name="Chen J."/>
            <person name="Bao Y."/>
            <person name="Liu F."/>
            <person name="Qi X."/>
            <person name="Gang D.R."/>
            <person name="Wen J."/>
            <person name="Li J."/>
        </authorList>
    </citation>
    <scope>NUCLEOTIDE SEQUENCE</scope>
    <source>
        <strain evidence="1">Dzin_1.0</strain>
    </source>
</reference>
<evidence type="ECO:0000313" key="1">
    <source>
        <dbReference type="EMBL" id="KAJ0972762.1"/>
    </source>
</evidence>
<accession>A0A9D5CHM7</accession>
<dbReference type="EMBL" id="JAGGNH010000005">
    <property type="protein sequence ID" value="KAJ0972762.1"/>
    <property type="molecule type" value="Genomic_DNA"/>
</dbReference>
<dbReference type="Proteomes" id="UP001085076">
    <property type="component" value="Miscellaneous, Linkage group lg05"/>
</dbReference>
<organism evidence="1 2">
    <name type="scientific">Dioscorea zingiberensis</name>
    <dbReference type="NCBI Taxonomy" id="325984"/>
    <lineage>
        <taxon>Eukaryota</taxon>
        <taxon>Viridiplantae</taxon>
        <taxon>Streptophyta</taxon>
        <taxon>Embryophyta</taxon>
        <taxon>Tracheophyta</taxon>
        <taxon>Spermatophyta</taxon>
        <taxon>Magnoliopsida</taxon>
        <taxon>Liliopsida</taxon>
        <taxon>Dioscoreales</taxon>
        <taxon>Dioscoreaceae</taxon>
        <taxon>Dioscorea</taxon>
    </lineage>
</organism>
<gene>
    <name evidence="1" type="ORF">J5N97_020721</name>
</gene>
<reference evidence="1" key="1">
    <citation type="submission" date="2021-03" db="EMBL/GenBank/DDBJ databases">
        <authorList>
            <person name="Li Z."/>
            <person name="Yang C."/>
        </authorList>
    </citation>
    <scope>NUCLEOTIDE SEQUENCE</scope>
    <source>
        <strain evidence="1">Dzin_1.0</strain>
        <tissue evidence="1">Leaf</tissue>
    </source>
</reference>
<name>A0A9D5CHM7_9LILI</name>
<dbReference type="AlphaFoldDB" id="A0A9D5CHM7"/>
<keyword evidence="2" id="KW-1185">Reference proteome</keyword>
<dbReference type="PANTHER" id="PTHR36037">
    <property type="entry name" value="RNA-DIRECTED DNA POLYMERASE (REVERSE TRANSCRIPTASE)-RELATED FAMILY PROTEIN"/>
    <property type="match status" value="1"/>
</dbReference>
<proteinExistence type="predicted"/>
<comment type="caution">
    <text evidence="1">The sequence shown here is derived from an EMBL/GenBank/DDBJ whole genome shotgun (WGS) entry which is preliminary data.</text>
</comment>
<dbReference type="OrthoDB" id="437078at2759"/>
<protein>
    <submittedName>
        <fullName evidence="1">Uncharacterized protein</fullName>
    </submittedName>
</protein>